<name>A0A2H1V7Q2_SPOFR</name>
<dbReference type="Gene3D" id="3.30.160.60">
    <property type="entry name" value="Classic Zinc Finger"/>
    <property type="match status" value="5"/>
</dbReference>
<evidence type="ECO:0000256" key="7">
    <source>
        <dbReference type="SAM" id="MobiDB-lite"/>
    </source>
</evidence>
<dbReference type="Gene3D" id="3.40.1800.20">
    <property type="match status" value="1"/>
</dbReference>
<dbReference type="EMBL" id="ODYU01001115">
    <property type="protein sequence ID" value="SOQ36875.1"/>
    <property type="molecule type" value="Genomic_DNA"/>
</dbReference>
<keyword evidence="1 6" id="KW-0479">Metal-binding</keyword>
<dbReference type="InterPro" id="IPR012934">
    <property type="entry name" value="Znf_AD"/>
</dbReference>
<feature type="domain" description="C2H2-type" evidence="8">
    <location>
        <begin position="514"/>
        <end position="542"/>
    </location>
</feature>
<dbReference type="SUPFAM" id="SSF57667">
    <property type="entry name" value="beta-beta-alpha zinc fingers"/>
    <property type="match status" value="5"/>
</dbReference>
<feature type="binding site" evidence="6">
    <location>
        <position position="138"/>
    </location>
    <ligand>
        <name>Zn(2+)</name>
        <dbReference type="ChEBI" id="CHEBI:29105"/>
    </ligand>
</feature>
<sequence length="648" mass="75424">MFIEFGEFPIFRHCCKRHDHGLTVPKYRKLTKFNKHGKYPVMSSNYSVSDHWYTVYYSLNSEFDGNRILLCIFKYKMSEQKKDINCRICLRCDLNKEHKTFSLFEKYNQSIISDKIKYIANIEIKPNDGLPATVCLDCLLQLETAIIVKQKCEASDKILQSVVQKPFKLCKVPIKLPFKKEVHTDNTNKMSNKTTSCPEHKDNDQHLNSKQDQQVALKNRLKPNKLKVEKYDSRIEKSSQIKKETIITKPEPVFVKVEIPNPLTVIPLIENNESVNGMEQLDDGIVSEHEELIPESIGQVEIEDRLNKTNEVDSKPTNGEKKSRAIDLQLKCDDCGETFRTKCKLSVHWKKNHLHEKLICSKCKRTFKTFKALNVHIKNMTRSCYAATLVRIEGLGKDRVFYCKDCNYHTKNIKDIDAHLVTHNGIRRYQCKDCLKSFTQHSSLQGHREAHHKDYKKVGTCQYCGKHIKGRNKLYKHLVNHESKSVQCEVCKKILKNRNNLRNHMKRHSGVRSYTCTSCPANFFTMAELCNHRNRVHCKAKTFKCNLCGYLTTTARLLKTHISRHTATNVVCFMCGMFVDNEEKLALHQKRHMEQNFVCRHCDKGFFLRESLRRHLAKIHDDLSPDSIEQSKPVNVKQECPVENKLNS</sequence>
<keyword evidence="2" id="KW-0677">Repeat</keyword>
<dbReference type="GO" id="GO:0005634">
    <property type="term" value="C:nucleus"/>
    <property type="evidence" value="ECO:0007669"/>
    <property type="project" value="InterPro"/>
</dbReference>
<dbReference type="PROSITE" id="PS51915">
    <property type="entry name" value="ZAD"/>
    <property type="match status" value="1"/>
</dbReference>
<evidence type="ECO:0000256" key="3">
    <source>
        <dbReference type="ARBA" id="ARBA00022771"/>
    </source>
</evidence>
<feature type="domain" description="C2H2-type" evidence="8">
    <location>
        <begin position="330"/>
        <end position="358"/>
    </location>
</feature>
<reference evidence="10" key="1">
    <citation type="submission" date="2016-07" db="EMBL/GenBank/DDBJ databases">
        <authorList>
            <person name="Bretaudeau A."/>
        </authorList>
    </citation>
    <scope>NUCLEOTIDE SEQUENCE</scope>
    <source>
        <strain evidence="10">Rice</strain>
        <tissue evidence="10">Whole body</tissue>
    </source>
</reference>
<feature type="binding site" evidence="6">
    <location>
        <position position="89"/>
    </location>
    <ligand>
        <name>Zn(2+)</name>
        <dbReference type="ChEBI" id="CHEBI:29105"/>
    </ligand>
</feature>
<feature type="binding site" evidence="6">
    <location>
        <position position="135"/>
    </location>
    <ligand>
        <name>Zn(2+)</name>
        <dbReference type="ChEBI" id="CHEBI:29105"/>
    </ligand>
</feature>
<feature type="region of interest" description="Disordered" evidence="7">
    <location>
        <begin position="183"/>
        <end position="213"/>
    </location>
</feature>
<feature type="compositionally biased region" description="Basic and acidic residues" evidence="7">
    <location>
        <begin position="198"/>
        <end position="209"/>
    </location>
</feature>
<dbReference type="InterPro" id="IPR036236">
    <property type="entry name" value="Znf_C2H2_sf"/>
</dbReference>
<evidence type="ECO:0000256" key="5">
    <source>
        <dbReference type="PROSITE-ProRule" id="PRU00042"/>
    </source>
</evidence>
<dbReference type="AlphaFoldDB" id="A0A2H1V7Q2"/>
<feature type="domain" description="ZAD" evidence="9">
    <location>
        <begin position="84"/>
        <end position="162"/>
    </location>
</feature>
<keyword evidence="3 5" id="KW-0863">Zinc-finger</keyword>
<organism evidence="10">
    <name type="scientific">Spodoptera frugiperda</name>
    <name type="common">Fall armyworm</name>
    <dbReference type="NCBI Taxonomy" id="7108"/>
    <lineage>
        <taxon>Eukaryota</taxon>
        <taxon>Metazoa</taxon>
        <taxon>Ecdysozoa</taxon>
        <taxon>Arthropoda</taxon>
        <taxon>Hexapoda</taxon>
        <taxon>Insecta</taxon>
        <taxon>Pterygota</taxon>
        <taxon>Neoptera</taxon>
        <taxon>Endopterygota</taxon>
        <taxon>Lepidoptera</taxon>
        <taxon>Glossata</taxon>
        <taxon>Ditrysia</taxon>
        <taxon>Noctuoidea</taxon>
        <taxon>Noctuidae</taxon>
        <taxon>Amphipyrinae</taxon>
        <taxon>Spodoptera</taxon>
    </lineage>
</organism>
<evidence type="ECO:0000256" key="6">
    <source>
        <dbReference type="PROSITE-ProRule" id="PRU01263"/>
    </source>
</evidence>
<dbReference type="SMART" id="SM00868">
    <property type="entry name" value="zf-AD"/>
    <property type="match status" value="1"/>
</dbReference>
<dbReference type="PANTHER" id="PTHR24379">
    <property type="entry name" value="KRAB AND ZINC FINGER DOMAIN-CONTAINING"/>
    <property type="match status" value="1"/>
</dbReference>
<evidence type="ECO:0000259" key="9">
    <source>
        <dbReference type="PROSITE" id="PS51915"/>
    </source>
</evidence>
<dbReference type="PROSITE" id="PS00028">
    <property type="entry name" value="ZINC_FINGER_C2H2_1"/>
    <property type="match status" value="6"/>
</dbReference>
<dbReference type="GO" id="GO:0008270">
    <property type="term" value="F:zinc ion binding"/>
    <property type="evidence" value="ECO:0007669"/>
    <property type="project" value="UniProtKB-UniRule"/>
</dbReference>
<dbReference type="Pfam" id="PF00096">
    <property type="entry name" value="zf-C2H2"/>
    <property type="match status" value="3"/>
</dbReference>
<feature type="domain" description="C2H2-type" evidence="8">
    <location>
        <begin position="486"/>
        <end position="513"/>
    </location>
</feature>
<keyword evidence="4 6" id="KW-0862">Zinc</keyword>
<feature type="compositionally biased region" description="Polar residues" evidence="7">
    <location>
        <begin position="187"/>
        <end position="197"/>
    </location>
</feature>
<evidence type="ECO:0000259" key="8">
    <source>
        <dbReference type="PROSITE" id="PS50157"/>
    </source>
</evidence>
<proteinExistence type="predicted"/>
<evidence type="ECO:0000256" key="1">
    <source>
        <dbReference type="ARBA" id="ARBA00022723"/>
    </source>
</evidence>
<protein>
    <submittedName>
        <fullName evidence="10">SFRICE_011066</fullName>
    </submittedName>
</protein>
<feature type="domain" description="C2H2-type" evidence="8">
    <location>
        <begin position="429"/>
        <end position="456"/>
    </location>
</feature>
<dbReference type="SMART" id="SM00355">
    <property type="entry name" value="ZnF_C2H2"/>
    <property type="match status" value="10"/>
</dbReference>
<dbReference type="PANTHER" id="PTHR24379:SF121">
    <property type="entry name" value="C2H2-TYPE DOMAIN-CONTAINING PROTEIN"/>
    <property type="match status" value="1"/>
</dbReference>
<evidence type="ECO:0000256" key="4">
    <source>
        <dbReference type="ARBA" id="ARBA00022833"/>
    </source>
</evidence>
<dbReference type="Pfam" id="PF07776">
    <property type="entry name" value="zf-AD"/>
    <property type="match status" value="1"/>
</dbReference>
<dbReference type="SUPFAM" id="SSF57716">
    <property type="entry name" value="Glucocorticoid receptor-like (DNA-binding domain)"/>
    <property type="match status" value="1"/>
</dbReference>
<feature type="domain" description="C2H2-type" evidence="8">
    <location>
        <begin position="597"/>
        <end position="625"/>
    </location>
</feature>
<feature type="domain" description="C2H2-type" evidence="8">
    <location>
        <begin position="543"/>
        <end position="570"/>
    </location>
</feature>
<evidence type="ECO:0000313" key="10">
    <source>
        <dbReference type="EMBL" id="SOQ36875.1"/>
    </source>
</evidence>
<dbReference type="PROSITE" id="PS50157">
    <property type="entry name" value="ZINC_FINGER_C2H2_2"/>
    <property type="match status" value="6"/>
</dbReference>
<gene>
    <name evidence="10" type="ORF">SFRICE_011066</name>
</gene>
<evidence type="ECO:0000256" key="2">
    <source>
        <dbReference type="ARBA" id="ARBA00022737"/>
    </source>
</evidence>
<feature type="binding site" evidence="6">
    <location>
        <position position="86"/>
    </location>
    <ligand>
        <name>Zn(2+)</name>
        <dbReference type="ChEBI" id="CHEBI:29105"/>
    </ligand>
</feature>
<accession>A0A2H1V7Q2</accession>
<dbReference type="InterPro" id="IPR013087">
    <property type="entry name" value="Znf_C2H2_type"/>
</dbReference>